<protein>
    <submittedName>
        <fullName evidence="2">Nucleotidyltransferase family protein</fullName>
    </submittedName>
</protein>
<dbReference type="EMBL" id="CP114040">
    <property type="protein sequence ID" value="WAS93329.1"/>
    <property type="molecule type" value="Genomic_DNA"/>
</dbReference>
<evidence type="ECO:0000313" key="2">
    <source>
        <dbReference type="EMBL" id="WAS93329.1"/>
    </source>
</evidence>
<dbReference type="CDD" id="cd04182">
    <property type="entry name" value="GT_2_like_f"/>
    <property type="match status" value="1"/>
</dbReference>
<dbReference type="Proteomes" id="UP001164459">
    <property type="component" value="Chromosome"/>
</dbReference>
<reference evidence="2" key="1">
    <citation type="submission" date="2022-11" db="EMBL/GenBank/DDBJ databases">
        <title>Minimal conservation of predation-associated metabolite biosynthetic gene clusters underscores biosynthetic potential of Myxococcota including descriptions for ten novel species: Archangium lansinium sp. nov., Myxococcus landrumus sp. nov., Nannocystis bai.</title>
        <authorList>
            <person name="Ahearne A."/>
            <person name="Stevens C."/>
            <person name="Dowd S."/>
        </authorList>
    </citation>
    <scope>NUCLEOTIDE SEQUENCE</scope>
    <source>
        <strain evidence="2">Fl3</strain>
    </source>
</reference>
<dbReference type="Pfam" id="PF12804">
    <property type="entry name" value="NTP_transf_3"/>
    <property type="match status" value="1"/>
</dbReference>
<keyword evidence="3" id="KW-1185">Reference proteome</keyword>
<name>A0ABY7H233_9BACT</name>
<evidence type="ECO:0000313" key="3">
    <source>
        <dbReference type="Proteomes" id="UP001164459"/>
    </source>
</evidence>
<dbReference type="InterPro" id="IPR029044">
    <property type="entry name" value="Nucleotide-diphossugar_trans"/>
</dbReference>
<sequence length="194" mass="20571">MTALGAVVLAAGAGERMGRPKALIEWRGLTFVRHVVAQAEAAAVSPIVVVEGAVVIPAEDLGPAIKVTNPTWPKGQMDSLRRGLLELDMLAPGCAALVLTVDRPHVRPETVAALAAAFRAAPTHVWQPAYAGRRGHPLVWPAMLLPELLALGPDESPRDLLGRPSVSGLRRVLEVDDPAVLDNLDRPADLARLP</sequence>
<dbReference type="SUPFAM" id="SSF53448">
    <property type="entry name" value="Nucleotide-diphospho-sugar transferases"/>
    <property type="match status" value="1"/>
</dbReference>
<dbReference type="RefSeq" id="WP_269035659.1">
    <property type="nucleotide sequence ID" value="NZ_CP114040.1"/>
</dbReference>
<feature type="domain" description="MobA-like NTP transferase" evidence="1">
    <location>
        <begin position="6"/>
        <end position="163"/>
    </location>
</feature>
<dbReference type="PANTHER" id="PTHR43777:SF1">
    <property type="entry name" value="MOLYBDENUM COFACTOR CYTIDYLYLTRANSFERASE"/>
    <property type="match status" value="1"/>
</dbReference>
<dbReference type="PANTHER" id="PTHR43777">
    <property type="entry name" value="MOLYBDENUM COFACTOR CYTIDYLYLTRANSFERASE"/>
    <property type="match status" value="1"/>
</dbReference>
<dbReference type="InterPro" id="IPR025877">
    <property type="entry name" value="MobA-like_NTP_Trfase"/>
</dbReference>
<dbReference type="Gene3D" id="3.90.550.10">
    <property type="entry name" value="Spore Coat Polysaccharide Biosynthesis Protein SpsA, Chain A"/>
    <property type="match status" value="1"/>
</dbReference>
<evidence type="ECO:0000259" key="1">
    <source>
        <dbReference type="Pfam" id="PF12804"/>
    </source>
</evidence>
<proteinExistence type="predicted"/>
<gene>
    <name evidence="2" type="ORF">O0S08_44865</name>
</gene>
<accession>A0ABY7H233</accession>
<organism evidence="2 3">
    <name type="scientific">Nannocystis punicea</name>
    <dbReference type="NCBI Taxonomy" id="2995304"/>
    <lineage>
        <taxon>Bacteria</taxon>
        <taxon>Pseudomonadati</taxon>
        <taxon>Myxococcota</taxon>
        <taxon>Polyangia</taxon>
        <taxon>Nannocystales</taxon>
        <taxon>Nannocystaceae</taxon>
        <taxon>Nannocystis</taxon>
    </lineage>
</organism>